<comment type="caution">
    <text evidence="3">The sequence shown here is derived from an EMBL/GenBank/DDBJ whole genome shotgun (WGS) entry which is preliminary data.</text>
</comment>
<organism evidence="3 4">
    <name type="scientific">Asprobacillus argus</name>
    <dbReference type="NCBI Taxonomy" id="3076534"/>
    <lineage>
        <taxon>Bacteria</taxon>
        <taxon>Pseudomonadati</taxon>
        <taxon>Bacteroidota</taxon>
        <taxon>Flavobacteriia</taxon>
        <taxon>Flavobacteriales</taxon>
        <taxon>Flavobacteriaceae</taxon>
        <taxon>Asprobacillus</taxon>
    </lineage>
</organism>
<dbReference type="Gene3D" id="3.55.50.30">
    <property type="match status" value="1"/>
</dbReference>
<evidence type="ECO:0000259" key="2">
    <source>
        <dbReference type="Pfam" id="PF16344"/>
    </source>
</evidence>
<dbReference type="InterPro" id="IPR032508">
    <property type="entry name" value="FecR_C"/>
</dbReference>
<dbReference type="Gene3D" id="2.60.120.1440">
    <property type="match status" value="1"/>
</dbReference>
<dbReference type="InterPro" id="IPR012373">
    <property type="entry name" value="Ferrdict_sens_TM"/>
</dbReference>
<dbReference type="PANTHER" id="PTHR30273">
    <property type="entry name" value="PERIPLASMIC SIGNAL SENSOR AND SIGMA FACTOR ACTIVATOR FECR-RELATED"/>
    <property type="match status" value="1"/>
</dbReference>
<accession>A0ABU3LDW0</accession>
<dbReference type="Pfam" id="PF04773">
    <property type="entry name" value="FecR"/>
    <property type="match status" value="1"/>
</dbReference>
<feature type="domain" description="FecR protein" evidence="1">
    <location>
        <begin position="102"/>
        <end position="191"/>
    </location>
</feature>
<dbReference type="Pfam" id="PF16344">
    <property type="entry name" value="FecR_C"/>
    <property type="match status" value="1"/>
</dbReference>
<evidence type="ECO:0000313" key="4">
    <source>
        <dbReference type="Proteomes" id="UP001257277"/>
    </source>
</evidence>
<keyword evidence="4" id="KW-1185">Reference proteome</keyword>
<dbReference type="Proteomes" id="UP001257277">
    <property type="component" value="Unassembled WGS sequence"/>
</dbReference>
<dbReference type="RefSeq" id="WP_349240629.1">
    <property type="nucleotide sequence ID" value="NZ_JAVTTO010000001.1"/>
</dbReference>
<evidence type="ECO:0000313" key="3">
    <source>
        <dbReference type="EMBL" id="MDT7831384.1"/>
    </source>
</evidence>
<dbReference type="InterPro" id="IPR006860">
    <property type="entry name" value="FecR"/>
</dbReference>
<reference evidence="3 4" key="1">
    <citation type="submission" date="2023-09" db="EMBL/GenBank/DDBJ databases">
        <title>Novel taxa isolated from Blanes Bay.</title>
        <authorList>
            <person name="Rey-Velasco X."/>
            <person name="Lucena T."/>
        </authorList>
    </citation>
    <scope>NUCLEOTIDE SEQUENCE [LARGE SCALE GENOMIC DNA]</scope>
    <source>
        <strain evidence="3 4">S356</strain>
    </source>
</reference>
<feature type="domain" description="Protein FecR C-terminal" evidence="2">
    <location>
        <begin position="233"/>
        <end position="280"/>
    </location>
</feature>
<gene>
    <name evidence="3" type="ORF">RQM59_03275</name>
</gene>
<dbReference type="PANTHER" id="PTHR30273:SF2">
    <property type="entry name" value="PROTEIN FECR"/>
    <property type="match status" value="1"/>
</dbReference>
<sequence>MKRSQSDTFLARWLNNELTPKELSEFEKSSDYLLYKKIAERSLEFSAPDYNKEQIFSQIEKKVSSKKERKVITLVKRLSYVAAASVVLTIGILLFNNESEHITDIGEKLAVVLPDNSKVLLNSKTTISYNDSQWGEKRIVKLDGEAYFEVEKGSTFIVESPHGQVAVLGTKFNIRTDEGFFEVICYEGKVEARTREHSGILTQGNAFRKQQGIVPERWDVTHNEPTWKTGESSFKSVPLKHVIKALEGQYNVAFDLSNINSEDKFTGSFTHDNLKTALQTVFVPMKIGVTFSGKKTVVLEAMNE</sequence>
<proteinExistence type="predicted"/>
<evidence type="ECO:0000259" key="1">
    <source>
        <dbReference type="Pfam" id="PF04773"/>
    </source>
</evidence>
<name>A0ABU3LDW0_9FLAO</name>
<dbReference type="EMBL" id="JAVTTO010000001">
    <property type="protein sequence ID" value="MDT7831384.1"/>
    <property type="molecule type" value="Genomic_DNA"/>
</dbReference>
<protein>
    <submittedName>
        <fullName evidence="3">FecR family protein</fullName>
    </submittedName>
</protein>